<dbReference type="CDD" id="cd03349">
    <property type="entry name" value="LbH_XAT"/>
    <property type="match status" value="1"/>
</dbReference>
<evidence type="ECO:0000256" key="3">
    <source>
        <dbReference type="ARBA" id="ARBA00022737"/>
    </source>
</evidence>
<dbReference type="PANTHER" id="PTHR43300">
    <property type="entry name" value="ACETYLTRANSFERASE"/>
    <property type="match status" value="1"/>
</dbReference>
<dbReference type="PROSITE" id="PS00101">
    <property type="entry name" value="HEXAPEP_TRANSFERASES"/>
    <property type="match status" value="1"/>
</dbReference>
<dbReference type="InterPro" id="IPR011004">
    <property type="entry name" value="Trimer_LpxA-like_sf"/>
</dbReference>
<keyword evidence="3" id="KW-0677">Repeat</keyword>
<keyword evidence="2" id="KW-0808">Transferase</keyword>
<reference evidence="5 6" key="2">
    <citation type="journal article" date="2022" name="Int. J. Syst. Evol. Microbiol.">
        <title>Strains of Bradyrhizobium barranii sp. nov. associated with legumes native to Canada are symbionts of soybeans and belong to different subspecies (subsp. barranii subsp. nov. and subsp. apii subsp. nov.) and symbiovars (sv. glycinearum and sv. septentrionale).</title>
        <authorList>
            <person name="Bromfield E.S.P."/>
            <person name="Cloutier S."/>
            <person name="Wasai-Hara S."/>
            <person name="Minamisawa K."/>
        </authorList>
    </citation>
    <scope>NUCLEOTIDE SEQUENCE [LARGE SCALE GENOMIC DNA]</scope>
    <source>
        <strain evidence="5 6">323S2</strain>
    </source>
</reference>
<dbReference type="InterPro" id="IPR050179">
    <property type="entry name" value="Trans_hexapeptide_repeat"/>
</dbReference>
<dbReference type="Gene3D" id="2.160.10.10">
    <property type="entry name" value="Hexapeptide repeat proteins"/>
    <property type="match status" value="1"/>
</dbReference>
<dbReference type="Proteomes" id="UP000564836">
    <property type="component" value="Chromosome"/>
</dbReference>
<dbReference type="PANTHER" id="PTHR43300:SF11">
    <property type="entry name" value="ACETYLTRANSFERASE RV3034C-RELATED"/>
    <property type="match status" value="1"/>
</dbReference>
<dbReference type="EMBL" id="CP088280">
    <property type="protein sequence ID" value="UGX93751.1"/>
    <property type="molecule type" value="Genomic_DNA"/>
</dbReference>
<dbReference type="NCBIfam" id="TIGR03308">
    <property type="entry name" value="phn_thr-fam"/>
    <property type="match status" value="1"/>
</dbReference>
<protein>
    <submittedName>
        <fullName evidence="5">Acetyltransferase</fullName>
    </submittedName>
</protein>
<dbReference type="Pfam" id="PF00132">
    <property type="entry name" value="Hexapep"/>
    <property type="match status" value="1"/>
</dbReference>
<dbReference type="AlphaFoldDB" id="A0A9X9YS46"/>
<dbReference type="InterPro" id="IPR001451">
    <property type="entry name" value="Hexapep"/>
</dbReference>
<evidence type="ECO:0000256" key="1">
    <source>
        <dbReference type="ARBA" id="ARBA00007274"/>
    </source>
</evidence>
<evidence type="ECO:0000256" key="4">
    <source>
        <dbReference type="ARBA" id="ARBA00023315"/>
    </source>
</evidence>
<dbReference type="InterPro" id="IPR018357">
    <property type="entry name" value="Hexapep_transf_CS"/>
</dbReference>
<evidence type="ECO:0000313" key="5">
    <source>
        <dbReference type="EMBL" id="UGX93751.1"/>
    </source>
</evidence>
<dbReference type="SUPFAM" id="SSF51161">
    <property type="entry name" value="Trimeric LpxA-like enzymes"/>
    <property type="match status" value="1"/>
</dbReference>
<keyword evidence="4" id="KW-0012">Acyltransferase</keyword>
<dbReference type="RefSeq" id="WP_207794635.1">
    <property type="nucleotide sequence ID" value="NZ_CP088280.1"/>
</dbReference>
<organism evidence="5 6">
    <name type="scientific">Bradyrhizobium barranii subsp. barranii</name>
    <dbReference type="NCBI Taxonomy" id="2823807"/>
    <lineage>
        <taxon>Bacteria</taxon>
        <taxon>Pseudomonadati</taxon>
        <taxon>Pseudomonadota</taxon>
        <taxon>Alphaproteobacteria</taxon>
        <taxon>Hyphomicrobiales</taxon>
        <taxon>Nitrobacteraceae</taxon>
        <taxon>Bradyrhizobium</taxon>
        <taxon>Bradyrhizobium barranii</taxon>
    </lineage>
</organism>
<sequence length="236" mass="25984">MVGTALRAFAHPTALPTTSGKPPHGCLAPPHKIAETIIHETVRQREAQIGRRCEILANTRIEYAALGDYSYLGENCEVADVVIGKFTAIANSVRIGAPNHPMGRPSQHRFTYVPEYYEASATRDRDFFADRRGDRVIVGNDVWIGHAAILLPGVSVGDGAVIAAGAVVSRDVEPYTIVGGVPARAIRKRFDDSVAASLRRIAWWDWPDELIFERLGDFRSEAIEEFCRRYDPAANA</sequence>
<accession>A0A9X9YS46</accession>
<dbReference type="GO" id="GO:0016746">
    <property type="term" value="F:acyltransferase activity"/>
    <property type="evidence" value="ECO:0007669"/>
    <property type="project" value="UniProtKB-KW"/>
</dbReference>
<gene>
    <name evidence="5" type="ORF">G6321_00050630</name>
</gene>
<evidence type="ECO:0000313" key="6">
    <source>
        <dbReference type="Proteomes" id="UP000564836"/>
    </source>
</evidence>
<proteinExistence type="inferred from homology"/>
<dbReference type="InterPro" id="IPR017694">
    <property type="entry name" value="Phosphonate_tfrase_rpt"/>
</dbReference>
<reference evidence="5 6" key="1">
    <citation type="journal article" date="2017" name="Syst. Appl. Microbiol.">
        <title>Soybeans inoculated with root zone soils of Canadian native legumes harbour diverse and novel Bradyrhizobium spp. that possess agricultural potential.</title>
        <authorList>
            <person name="Bromfield E.S.P."/>
            <person name="Cloutier S."/>
            <person name="Tambong J.T."/>
            <person name="Tran Thi T.V."/>
        </authorList>
    </citation>
    <scope>NUCLEOTIDE SEQUENCE [LARGE SCALE GENOMIC DNA]</scope>
    <source>
        <strain evidence="5 6">323S2</strain>
    </source>
</reference>
<comment type="similarity">
    <text evidence="1">Belongs to the transferase hexapeptide repeat family.</text>
</comment>
<evidence type="ECO:0000256" key="2">
    <source>
        <dbReference type="ARBA" id="ARBA00022679"/>
    </source>
</evidence>
<name>A0A9X9YS46_9BRAD</name>